<keyword evidence="2" id="KW-1185">Reference proteome</keyword>
<comment type="caution">
    <text evidence="1">The sequence shown here is derived from an EMBL/GenBank/DDBJ whole genome shotgun (WGS) entry which is preliminary data.</text>
</comment>
<dbReference type="Proteomes" id="UP000789901">
    <property type="component" value="Unassembled WGS sequence"/>
</dbReference>
<proteinExistence type="predicted"/>
<dbReference type="EMBL" id="CAJVQB010022148">
    <property type="protein sequence ID" value="CAG8798864.1"/>
    <property type="molecule type" value="Genomic_DNA"/>
</dbReference>
<accession>A0ABN7VTN6</accession>
<evidence type="ECO:0000313" key="1">
    <source>
        <dbReference type="EMBL" id="CAG8798864.1"/>
    </source>
</evidence>
<organism evidence="1 2">
    <name type="scientific">Gigaspora margarita</name>
    <dbReference type="NCBI Taxonomy" id="4874"/>
    <lineage>
        <taxon>Eukaryota</taxon>
        <taxon>Fungi</taxon>
        <taxon>Fungi incertae sedis</taxon>
        <taxon>Mucoromycota</taxon>
        <taxon>Glomeromycotina</taxon>
        <taxon>Glomeromycetes</taxon>
        <taxon>Diversisporales</taxon>
        <taxon>Gigasporaceae</taxon>
        <taxon>Gigaspora</taxon>
    </lineage>
</organism>
<reference evidence="1 2" key="1">
    <citation type="submission" date="2021-06" db="EMBL/GenBank/DDBJ databases">
        <authorList>
            <person name="Kallberg Y."/>
            <person name="Tangrot J."/>
            <person name="Rosling A."/>
        </authorList>
    </citation>
    <scope>NUCLEOTIDE SEQUENCE [LARGE SCALE GENOMIC DNA]</scope>
    <source>
        <strain evidence="1 2">120-4 pot B 10/14</strain>
    </source>
</reference>
<evidence type="ECO:0000313" key="2">
    <source>
        <dbReference type="Proteomes" id="UP000789901"/>
    </source>
</evidence>
<sequence>MKRISDYPKESIIKWKEDKHSFYYNIIKEEIYPKKPILYTTQSPASYPILHDYIVQTTWRRRKNKYTVQCSINYVNNKPVYQIAFGNNFCKQVISYKTFSNAAFLYLQQINSETKTQTSGILLFGLQLESLYQNQEKKLVNEAFKSTLQKNTLKLVDEASKSTLQKRAKNVGKRLLDDFAIITKQHYNSIDKPVLEDLKFSVNNHRYKLEYGDEDLIVKKQKCEAVLKTVDQEHIAQHAYRSLANIENELSSQINVEMECKVRITTIKMLLFTEINQDEHSNINDPEIVCEVVSSIGKVPNLVEKEIPNPQQPVINLRILDHWILDELYVILYITDRLWALVLHEIEENGFYNDIAREIIIYKIKKINVYFEFWQESQTWNYISLMGKDKLKFYNLYKAIYNSITDPNKFKENTKNWLKLFFIPSTGTPDNLVQDLYQPNNLTPYIYVFVYHIHEFMEKHKKWSGNGINQKSAIIQILEFENQKLYYNVNSSLGNYKVEKLRIKSI</sequence>
<protein>
    <submittedName>
        <fullName evidence="1">40399_t:CDS:1</fullName>
    </submittedName>
</protein>
<name>A0ABN7VTN6_GIGMA</name>
<gene>
    <name evidence="1" type="ORF">GMARGA_LOCUS22683</name>
</gene>